<dbReference type="Gene3D" id="1.10.260.40">
    <property type="entry name" value="lambda repressor-like DNA-binding domains"/>
    <property type="match status" value="1"/>
</dbReference>
<dbReference type="CDD" id="cd00093">
    <property type="entry name" value="HTH_XRE"/>
    <property type="match status" value="1"/>
</dbReference>
<dbReference type="InterPro" id="IPR001387">
    <property type="entry name" value="Cro/C1-type_HTH"/>
</dbReference>
<dbReference type="GO" id="GO:0005829">
    <property type="term" value="C:cytosol"/>
    <property type="evidence" value="ECO:0007669"/>
    <property type="project" value="TreeGrafter"/>
</dbReference>
<evidence type="ECO:0000256" key="1">
    <source>
        <dbReference type="ARBA" id="ARBA00023125"/>
    </source>
</evidence>
<dbReference type="PROSITE" id="PS50943">
    <property type="entry name" value="HTH_CROC1"/>
    <property type="match status" value="1"/>
</dbReference>
<evidence type="ECO:0000313" key="3">
    <source>
        <dbReference type="EMBL" id="HFN01129.1"/>
    </source>
</evidence>
<dbReference type="SMART" id="SM00530">
    <property type="entry name" value="HTH_XRE"/>
    <property type="match status" value="1"/>
</dbReference>
<feature type="domain" description="HTH cro/C1-type" evidence="2">
    <location>
        <begin position="15"/>
        <end position="69"/>
    </location>
</feature>
<dbReference type="SUPFAM" id="SSF47413">
    <property type="entry name" value="lambda repressor-like DNA-binding domains"/>
    <property type="match status" value="1"/>
</dbReference>
<name>A0A7C3KJ55_9CYAN</name>
<gene>
    <name evidence="3" type="ORF">ENR64_25935</name>
</gene>
<sequence>MADNQSFYQELGRRIKDARKKGHLTQEALATKVSLTRTTVTNIEKGRQQLLVHTLVDIADALNVTPESLLPTPQTPSISKLLIVESPQVQEWIQRAIDMADRD</sequence>
<dbReference type="AlphaFoldDB" id="A0A7C3KJ55"/>
<dbReference type="EMBL" id="DSRU01000375">
    <property type="protein sequence ID" value="HFN01129.1"/>
    <property type="molecule type" value="Genomic_DNA"/>
</dbReference>
<dbReference type="InterPro" id="IPR050807">
    <property type="entry name" value="TransReg_Diox_bact_type"/>
</dbReference>
<dbReference type="InterPro" id="IPR010982">
    <property type="entry name" value="Lambda_DNA-bd_dom_sf"/>
</dbReference>
<dbReference type="PANTHER" id="PTHR46797">
    <property type="entry name" value="HTH-TYPE TRANSCRIPTIONAL REGULATOR"/>
    <property type="match status" value="1"/>
</dbReference>
<evidence type="ECO:0000259" key="2">
    <source>
        <dbReference type="PROSITE" id="PS50943"/>
    </source>
</evidence>
<dbReference type="Pfam" id="PF01381">
    <property type="entry name" value="HTH_3"/>
    <property type="match status" value="1"/>
</dbReference>
<proteinExistence type="predicted"/>
<protein>
    <submittedName>
        <fullName evidence="3">XRE family transcriptional regulator</fullName>
    </submittedName>
</protein>
<keyword evidence="1" id="KW-0238">DNA-binding</keyword>
<dbReference type="GO" id="GO:0003700">
    <property type="term" value="F:DNA-binding transcription factor activity"/>
    <property type="evidence" value="ECO:0007669"/>
    <property type="project" value="TreeGrafter"/>
</dbReference>
<organism evidence="3">
    <name type="scientific">Oscillatoriales cyanobacterium SpSt-418</name>
    <dbReference type="NCBI Taxonomy" id="2282169"/>
    <lineage>
        <taxon>Bacteria</taxon>
        <taxon>Bacillati</taxon>
        <taxon>Cyanobacteriota</taxon>
        <taxon>Cyanophyceae</taxon>
        <taxon>Oscillatoriophycideae</taxon>
        <taxon>Oscillatoriales</taxon>
    </lineage>
</organism>
<accession>A0A7C3KJ55</accession>
<reference evidence="3" key="1">
    <citation type="journal article" date="2020" name="mSystems">
        <title>Genome- and Community-Level Interaction Insights into Carbon Utilization and Element Cycling Functions of Hydrothermarchaeota in Hydrothermal Sediment.</title>
        <authorList>
            <person name="Zhou Z."/>
            <person name="Liu Y."/>
            <person name="Xu W."/>
            <person name="Pan J."/>
            <person name="Luo Z.H."/>
            <person name="Li M."/>
        </authorList>
    </citation>
    <scope>NUCLEOTIDE SEQUENCE [LARGE SCALE GENOMIC DNA]</scope>
    <source>
        <strain evidence="3">SpSt-418</strain>
    </source>
</reference>
<comment type="caution">
    <text evidence="3">The sequence shown here is derived from an EMBL/GenBank/DDBJ whole genome shotgun (WGS) entry which is preliminary data.</text>
</comment>
<dbReference type="GO" id="GO:0003677">
    <property type="term" value="F:DNA binding"/>
    <property type="evidence" value="ECO:0007669"/>
    <property type="project" value="UniProtKB-KW"/>
</dbReference>
<dbReference type="PANTHER" id="PTHR46797:SF1">
    <property type="entry name" value="METHYLPHOSPHONATE SYNTHASE"/>
    <property type="match status" value="1"/>
</dbReference>